<evidence type="ECO:0000313" key="2">
    <source>
        <dbReference type="EMBL" id="SVC43541.1"/>
    </source>
</evidence>
<reference evidence="2" key="1">
    <citation type="submission" date="2018-05" db="EMBL/GenBank/DDBJ databases">
        <authorList>
            <person name="Lanie J.A."/>
            <person name="Ng W.-L."/>
            <person name="Kazmierczak K.M."/>
            <person name="Andrzejewski T.M."/>
            <person name="Davidsen T.M."/>
            <person name="Wayne K.J."/>
            <person name="Tettelin H."/>
            <person name="Glass J.I."/>
            <person name="Rusch D."/>
            <person name="Podicherti R."/>
            <person name="Tsui H.-C.T."/>
            <person name="Winkler M.E."/>
        </authorList>
    </citation>
    <scope>NUCLEOTIDE SEQUENCE</scope>
</reference>
<dbReference type="Gene3D" id="3.30.420.10">
    <property type="entry name" value="Ribonuclease H-like superfamily/Ribonuclease H"/>
    <property type="match status" value="1"/>
</dbReference>
<dbReference type="GO" id="GO:0003676">
    <property type="term" value="F:nucleic acid binding"/>
    <property type="evidence" value="ECO:0007669"/>
    <property type="project" value="InterPro"/>
</dbReference>
<dbReference type="AlphaFoldDB" id="A0A382M8L1"/>
<feature type="non-terminal residue" evidence="2">
    <location>
        <position position="171"/>
    </location>
</feature>
<dbReference type="SUPFAM" id="SSF53098">
    <property type="entry name" value="Ribonuclease H-like"/>
    <property type="match status" value="1"/>
</dbReference>
<dbReference type="Pfam" id="PF10108">
    <property type="entry name" value="DNA_pol_B_exo2"/>
    <property type="match status" value="1"/>
</dbReference>
<evidence type="ECO:0000259" key="1">
    <source>
        <dbReference type="Pfam" id="PF10108"/>
    </source>
</evidence>
<feature type="domain" description="Predicted 3'-5' exonuclease PolB-like" evidence="1">
    <location>
        <begin position="45"/>
        <end position="170"/>
    </location>
</feature>
<dbReference type="EMBL" id="UINC01091067">
    <property type="protein sequence ID" value="SVC43541.1"/>
    <property type="molecule type" value="Genomic_DNA"/>
</dbReference>
<protein>
    <recommendedName>
        <fullName evidence="1">Predicted 3'-5' exonuclease PolB-like domain-containing protein</fullName>
    </recommendedName>
</protein>
<name>A0A382M8L1_9ZZZZ</name>
<accession>A0A382M8L1</accession>
<dbReference type="InterPro" id="IPR019288">
    <property type="entry name" value="3'-5'_exonuclease_PolB-like"/>
</dbReference>
<dbReference type="InterPro" id="IPR036397">
    <property type="entry name" value="RNaseH_sf"/>
</dbReference>
<proteinExistence type="predicted"/>
<sequence length="171" mass="19378">MNILAFDIETVPDVALGRKLFGFEDVSDCDVAKAMAFRQLQRQGSDFLPLYQHKVVAISVVLGGSKDLKIWSLGSPSSGEAELVQRFFDGLEKYLPELVSWNGSGFDLPVLHYRSLLHGISSARYWETGDEDHSFRYNNYLSRFHWRHIDLMDVLSGFQPRAKASLDHVAV</sequence>
<organism evidence="2">
    <name type="scientific">marine metagenome</name>
    <dbReference type="NCBI Taxonomy" id="408172"/>
    <lineage>
        <taxon>unclassified sequences</taxon>
        <taxon>metagenomes</taxon>
        <taxon>ecological metagenomes</taxon>
    </lineage>
</organism>
<gene>
    <name evidence="2" type="ORF">METZ01_LOCUS296395</name>
</gene>
<dbReference type="CDD" id="cd05782">
    <property type="entry name" value="DNA_polB_like1_exo"/>
    <property type="match status" value="1"/>
</dbReference>
<dbReference type="InterPro" id="IPR012337">
    <property type="entry name" value="RNaseH-like_sf"/>
</dbReference>